<keyword evidence="2" id="KW-1185">Reference proteome</keyword>
<proteinExistence type="predicted"/>
<dbReference type="EMBL" id="JAWDJW010002427">
    <property type="protein sequence ID" value="KAK3077861.1"/>
    <property type="molecule type" value="Genomic_DNA"/>
</dbReference>
<name>A0ACC3DME0_9PEZI</name>
<comment type="caution">
    <text evidence="1">The sequence shown here is derived from an EMBL/GenBank/DDBJ whole genome shotgun (WGS) entry which is preliminary data.</text>
</comment>
<feature type="non-terminal residue" evidence="1">
    <location>
        <position position="62"/>
    </location>
</feature>
<evidence type="ECO:0000313" key="2">
    <source>
        <dbReference type="Proteomes" id="UP001186974"/>
    </source>
</evidence>
<accession>A0ACC3DME0</accession>
<evidence type="ECO:0000313" key="1">
    <source>
        <dbReference type="EMBL" id="KAK3077861.1"/>
    </source>
</evidence>
<sequence>MPPKQRPVLLLCSRELLLPALKDRDSDTRFLIIDQFSTLGFRMVEPHSELADLGGLNCVVAS</sequence>
<reference evidence="1" key="1">
    <citation type="submission" date="2024-09" db="EMBL/GenBank/DDBJ databases">
        <title>Black Yeasts Isolated from many extreme environments.</title>
        <authorList>
            <person name="Coleine C."/>
            <person name="Stajich J.E."/>
            <person name="Selbmann L."/>
        </authorList>
    </citation>
    <scope>NUCLEOTIDE SEQUENCE</scope>
    <source>
        <strain evidence="1">CCFEE 5737</strain>
    </source>
</reference>
<protein>
    <submittedName>
        <fullName evidence="1">Uncharacterized protein</fullName>
    </submittedName>
</protein>
<gene>
    <name evidence="1" type="ORF">LTS18_009063</name>
</gene>
<dbReference type="Proteomes" id="UP001186974">
    <property type="component" value="Unassembled WGS sequence"/>
</dbReference>
<organism evidence="1 2">
    <name type="scientific">Coniosporium uncinatum</name>
    <dbReference type="NCBI Taxonomy" id="93489"/>
    <lineage>
        <taxon>Eukaryota</taxon>
        <taxon>Fungi</taxon>
        <taxon>Dikarya</taxon>
        <taxon>Ascomycota</taxon>
        <taxon>Pezizomycotina</taxon>
        <taxon>Dothideomycetes</taxon>
        <taxon>Dothideomycetes incertae sedis</taxon>
        <taxon>Coniosporium</taxon>
    </lineage>
</organism>